<gene>
    <name evidence="2" type="ORF">acsn021_20260</name>
</gene>
<dbReference type="PRINTS" id="PR00413">
    <property type="entry name" value="HADHALOGNASE"/>
</dbReference>
<dbReference type="InterPro" id="IPR023214">
    <property type="entry name" value="HAD_sf"/>
</dbReference>
<dbReference type="InterPro" id="IPR051540">
    <property type="entry name" value="S-2-haloacid_dehalogenase"/>
</dbReference>
<organism evidence="2 3">
    <name type="scientific">Anaerocolumna cellulosilytica</name>
    <dbReference type="NCBI Taxonomy" id="433286"/>
    <lineage>
        <taxon>Bacteria</taxon>
        <taxon>Bacillati</taxon>
        <taxon>Bacillota</taxon>
        <taxon>Clostridia</taxon>
        <taxon>Lachnospirales</taxon>
        <taxon>Lachnospiraceae</taxon>
        <taxon>Anaerocolumna</taxon>
    </lineage>
</organism>
<dbReference type="KEGG" id="acel:acsn021_20260"/>
<evidence type="ECO:0000313" key="2">
    <source>
        <dbReference type="EMBL" id="BCJ94457.1"/>
    </source>
</evidence>
<keyword evidence="1" id="KW-0378">Hydrolase</keyword>
<dbReference type="SFLD" id="SFLDG01129">
    <property type="entry name" value="C1.5:_HAD__Beta-PGM__Phosphata"/>
    <property type="match status" value="1"/>
</dbReference>
<dbReference type="InterPro" id="IPR006439">
    <property type="entry name" value="HAD-SF_hydro_IA"/>
</dbReference>
<name>A0A6S6R316_9FIRM</name>
<keyword evidence="3" id="KW-1185">Reference proteome</keyword>
<dbReference type="GO" id="GO:0016787">
    <property type="term" value="F:hydrolase activity"/>
    <property type="evidence" value="ECO:0007669"/>
    <property type="project" value="UniProtKB-KW"/>
</dbReference>
<sequence length="224" mass="26291">MIKAIFFDLFFTLINPKYSRENEYDVLGISAAEWEKYAEDDVLYEERARGRVKSEKEIIDKIVRMMPYDLKDEQKQIILHRREERMKRALLEIDNKILACLRQLHKSNIKIGLISNADVIDTKYWYESPLAEFFDSVIFSCNIGMLKPEMGIYDVAMKRLHVLPEESVFVGDGGSNEMYGAKMAGMRTIFTEYLESKANSQKEQIMKYADYHVKNFDDILKYSC</sequence>
<dbReference type="RefSeq" id="WP_184093310.1">
    <property type="nucleotide sequence ID" value="NZ_AP023367.1"/>
</dbReference>
<dbReference type="Proteomes" id="UP000515561">
    <property type="component" value="Chromosome"/>
</dbReference>
<evidence type="ECO:0000256" key="1">
    <source>
        <dbReference type="ARBA" id="ARBA00022801"/>
    </source>
</evidence>
<dbReference type="InterPro" id="IPR023198">
    <property type="entry name" value="PGP-like_dom2"/>
</dbReference>
<evidence type="ECO:0000313" key="3">
    <source>
        <dbReference type="Proteomes" id="UP000515561"/>
    </source>
</evidence>
<accession>A0A6S6R316</accession>
<dbReference type="AlphaFoldDB" id="A0A6S6R316"/>
<dbReference type="SUPFAM" id="SSF56784">
    <property type="entry name" value="HAD-like"/>
    <property type="match status" value="1"/>
</dbReference>
<dbReference type="Pfam" id="PF00702">
    <property type="entry name" value="Hydrolase"/>
    <property type="match status" value="1"/>
</dbReference>
<protein>
    <submittedName>
        <fullName evidence="2">Haloacid dehalogenase</fullName>
    </submittedName>
</protein>
<dbReference type="Gene3D" id="3.40.50.1000">
    <property type="entry name" value="HAD superfamily/HAD-like"/>
    <property type="match status" value="1"/>
</dbReference>
<dbReference type="Gene3D" id="1.10.150.240">
    <property type="entry name" value="Putative phosphatase, domain 2"/>
    <property type="match status" value="1"/>
</dbReference>
<dbReference type="SFLD" id="SFLDS00003">
    <property type="entry name" value="Haloacid_Dehalogenase"/>
    <property type="match status" value="1"/>
</dbReference>
<dbReference type="InterPro" id="IPR036412">
    <property type="entry name" value="HAD-like_sf"/>
</dbReference>
<dbReference type="NCBIfam" id="TIGR01509">
    <property type="entry name" value="HAD-SF-IA-v3"/>
    <property type="match status" value="1"/>
</dbReference>
<dbReference type="EMBL" id="AP023367">
    <property type="protein sequence ID" value="BCJ94457.1"/>
    <property type="molecule type" value="Genomic_DNA"/>
</dbReference>
<reference evidence="2 3" key="1">
    <citation type="journal article" date="2016" name="Int. J. Syst. Evol. Microbiol.">
        <title>Descriptions of Anaerotaenia torta gen. nov., sp. nov. and Anaerocolumna cellulosilytica gen. nov., sp. nov. isolated from a methanogenic reactor of cattle waste.</title>
        <authorList>
            <person name="Uek A."/>
            <person name="Ohtaki Y."/>
            <person name="Kaku N."/>
            <person name="Ueki K."/>
        </authorList>
    </citation>
    <scope>NUCLEOTIDE SEQUENCE [LARGE SCALE GENOMIC DNA]</scope>
    <source>
        <strain evidence="2 3">SN021</strain>
    </source>
</reference>
<dbReference type="PANTHER" id="PTHR43316">
    <property type="entry name" value="HYDROLASE, HALOACID DELAHOGENASE-RELATED"/>
    <property type="match status" value="1"/>
</dbReference>
<proteinExistence type="predicted"/>